<proteinExistence type="predicted"/>
<dbReference type="GO" id="GO:0016020">
    <property type="term" value="C:membrane"/>
    <property type="evidence" value="ECO:0007669"/>
    <property type="project" value="InterPro"/>
</dbReference>
<comment type="caution">
    <text evidence="1">The sequence shown here is derived from an EMBL/GenBank/DDBJ whole genome shotgun (WGS) entry which is preliminary data.</text>
</comment>
<dbReference type="AlphaFoldDB" id="A0A512MHT4"/>
<evidence type="ECO:0000313" key="2">
    <source>
        <dbReference type="Proteomes" id="UP000321577"/>
    </source>
</evidence>
<dbReference type="InterPro" id="IPR013783">
    <property type="entry name" value="Ig-like_fold"/>
</dbReference>
<protein>
    <submittedName>
        <fullName evidence="1">Uncharacterized protein</fullName>
    </submittedName>
</protein>
<evidence type="ECO:0000313" key="1">
    <source>
        <dbReference type="EMBL" id="GEP46292.1"/>
    </source>
</evidence>
<name>A0A512MHT4_9BACT</name>
<reference evidence="1 2" key="1">
    <citation type="submission" date="2019-07" db="EMBL/GenBank/DDBJ databases">
        <title>Whole genome shotgun sequence of Brevifollis gellanilyticus NBRC 108608.</title>
        <authorList>
            <person name="Hosoyama A."/>
            <person name="Uohara A."/>
            <person name="Ohji S."/>
            <person name="Ichikawa N."/>
        </authorList>
    </citation>
    <scope>NUCLEOTIDE SEQUENCE [LARGE SCALE GENOMIC DNA]</scope>
    <source>
        <strain evidence="1 2">NBRC 108608</strain>
    </source>
</reference>
<dbReference type="InterPro" id="IPR015919">
    <property type="entry name" value="Cadherin-like_sf"/>
</dbReference>
<gene>
    <name evidence="1" type="ORF">BGE01nite_55830</name>
</gene>
<dbReference type="GO" id="GO:0005509">
    <property type="term" value="F:calcium ion binding"/>
    <property type="evidence" value="ECO:0007669"/>
    <property type="project" value="InterPro"/>
</dbReference>
<dbReference type="EMBL" id="BKAG01000083">
    <property type="protein sequence ID" value="GEP46292.1"/>
    <property type="molecule type" value="Genomic_DNA"/>
</dbReference>
<accession>A0A512MHT4</accession>
<dbReference type="Gene3D" id="2.60.40.10">
    <property type="entry name" value="Immunoglobulins"/>
    <property type="match status" value="1"/>
</dbReference>
<sequence length="493" mass="52618">MLSRSLPALRSLVTLLGCLLFLLATTATSRAVVLPSLRTPWDSEVILRPGDEVWVNLWLDSEGDGSGKVVFSCSGLPPGLRLDPADGTIRGTVRQPGLYTVTARASVGGLSSAPAVRRIAVVPEHLPTPGVYERVLSRDSAPPLGGHLSILIQPTGSYSGLLRTGTRRTPVAGTFKEAAPGSPSTSTRFLLPYENRLFLAELFYYRGDAPGLTIVDTASPVSNLGLLSLVRPSVGTLPPCPQLGRHAVGLPFSYGPGNGSGYGSVQISADYRVNFVGQNPEGTGLTGSCIAEPVGGERVLGHLFATDGATTSLLGDPLVPSTQGLESTVKWVRLSRKGWQYADYSHVESDLTFLASRVTPRTLAAYFPSDIYDLRVSQNDIGLSTSTDFLLTSGYRAHFGSPADDPLRARLDIYTPTGFFSGRCTVTLMDPVFGSDRFHTRTVNFSGMLLPEYGFGVGRFVIRQLPNPEAIPPVTAAQAPFLSGSVDIFPTFK</sequence>
<dbReference type="OrthoDB" id="9807519at2"/>
<organism evidence="1 2">
    <name type="scientific">Brevifollis gellanilyticus</name>
    <dbReference type="NCBI Taxonomy" id="748831"/>
    <lineage>
        <taxon>Bacteria</taxon>
        <taxon>Pseudomonadati</taxon>
        <taxon>Verrucomicrobiota</taxon>
        <taxon>Verrucomicrobiia</taxon>
        <taxon>Verrucomicrobiales</taxon>
        <taxon>Verrucomicrobiaceae</taxon>
    </lineage>
</organism>
<dbReference type="Pfam" id="PF05345">
    <property type="entry name" value="He_PIG"/>
    <property type="match status" value="1"/>
</dbReference>
<dbReference type="SUPFAM" id="SSF49313">
    <property type="entry name" value="Cadherin-like"/>
    <property type="match status" value="1"/>
</dbReference>
<dbReference type="Proteomes" id="UP000321577">
    <property type="component" value="Unassembled WGS sequence"/>
</dbReference>
<dbReference type="RefSeq" id="WP_146856025.1">
    <property type="nucleotide sequence ID" value="NZ_BKAG01000083.1"/>
</dbReference>
<keyword evidence="2" id="KW-1185">Reference proteome</keyword>